<comment type="caution">
    <text evidence="1">The sequence shown here is derived from an EMBL/GenBank/DDBJ whole genome shotgun (WGS) entry which is preliminary data.</text>
</comment>
<accession>A0A1R3IU05</accession>
<name>A0A1R3IU05_9ROSI</name>
<dbReference type="AlphaFoldDB" id="A0A1R3IU05"/>
<sequence length="46" mass="4939">MLSAIVGSHSPSATYEVWIGLSSVKANQARQSGMGHEQDQFNKAGY</sequence>
<dbReference type="Proteomes" id="UP000187203">
    <property type="component" value="Unassembled WGS sequence"/>
</dbReference>
<dbReference type="EMBL" id="AWUE01017630">
    <property type="protein sequence ID" value="OMO86071.1"/>
    <property type="molecule type" value="Genomic_DNA"/>
</dbReference>
<evidence type="ECO:0000313" key="1">
    <source>
        <dbReference type="EMBL" id="OMO86071.1"/>
    </source>
</evidence>
<organism evidence="1 2">
    <name type="scientific">Corchorus olitorius</name>
    <dbReference type="NCBI Taxonomy" id="93759"/>
    <lineage>
        <taxon>Eukaryota</taxon>
        <taxon>Viridiplantae</taxon>
        <taxon>Streptophyta</taxon>
        <taxon>Embryophyta</taxon>
        <taxon>Tracheophyta</taxon>
        <taxon>Spermatophyta</taxon>
        <taxon>Magnoliopsida</taxon>
        <taxon>eudicotyledons</taxon>
        <taxon>Gunneridae</taxon>
        <taxon>Pentapetalae</taxon>
        <taxon>rosids</taxon>
        <taxon>malvids</taxon>
        <taxon>Malvales</taxon>
        <taxon>Malvaceae</taxon>
        <taxon>Grewioideae</taxon>
        <taxon>Apeibeae</taxon>
        <taxon>Corchorus</taxon>
    </lineage>
</organism>
<reference evidence="2" key="1">
    <citation type="submission" date="2013-09" db="EMBL/GenBank/DDBJ databases">
        <title>Corchorus olitorius genome sequencing.</title>
        <authorList>
            <person name="Alam M."/>
            <person name="Haque M.S."/>
            <person name="Islam M.S."/>
            <person name="Emdad E.M."/>
            <person name="Islam M.M."/>
            <person name="Ahmed B."/>
            <person name="Halim A."/>
            <person name="Hossen Q.M.M."/>
            <person name="Hossain M.Z."/>
            <person name="Ahmed R."/>
            <person name="Khan M.M."/>
            <person name="Islam R."/>
            <person name="Rashid M.M."/>
            <person name="Khan S.A."/>
            <person name="Rahman M.S."/>
            <person name="Alam M."/>
            <person name="Yahiya A.S."/>
            <person name="Khan M.S."/>
            <person name="Azam M.S."/>
            <person name="Haque T."/>
            <person name="Lashkar M.Z.H."/>
            <person name="Akhand A.I."/>
            <person name="Morshed G."/>
            <person name="Roy S."/>
            <person name="Uddin K.S."/>
            <person name="Rabeya T."/>
            <person name="Hossain A.S."/>
            <person name="Chowdhury A."/>
            <person name="Snigdha A.R."/>
            <person name="Mortoza M.S."/>
            <person name="Matin S.A."/>
            <person name="Hoque S.M.E."/>
            <person name="Islam M.K."/>
            <person name="Roy D.K."/>
            <person name="Haider R."/>
            <person name="Moosa M.M."/>
            <person name="Elias S.M."/>
            <person name="Hasan A.M."/>
            <person name="Jahan S."/>
            <person name="Shafiuddin M."/>
            <person name="Mahmood N."/>
            <person name="Shommy N.S."/>
        </authorList>
    </citation>
    <scope>NUCLEOTIDE SEQUENCE [LARGE SCALE GENOMIC DNA]</scope>
    <source>
        <strain evidence="2">cv. O-4</strain>
    </source>
</reference>
<proteinExistence type="predicted"/>
<gene>
    <name evidence="1" type="ORF">COLO4_21324</name>
</gene>
<protein>
    <submittedName>
        <fullName evidence="1">Uncharacterized protein</fullName>
    </submittedName>
</protein>
<keyword evidence="2" id="KW-1185">Reference proteome</keyword>
<evidence type="ECO:0000313" key="2">
    <source>
        <dbReference type="Proteomes" id="UP000187203"/>
    </source>
</evidence>